<organism evidence="5 6">
    <name type="scientific">Phytophthora palmivora</name>
    <dbReference type="NCBI Taxonomy" id="4796"/>
    <lineage>
        <taxon>Eukaryota</taxon>
        <taxon>Sar</taxon>
        <taxon>Stramenopiles</taxon>
        <taxon>Oomycota</taxon>
        <taxon>Peronosporomycetes</taxon>
        <taxon>Peronosporales</taxon>
        <taxon>Peronosporaceae</taxon>
        <taxon>Phytophthora</taxon>
    </lineage>
</organism>
<gene>
    <name evidence="5" type="ORF">PHPALM_457</name>
</gene>
<dbReference type="OrthoDB" id="127039at2759"/>
<comment type="caution">
    <text evidence="5">The sequence shown here is derived from an EMBL/GenBank/DDBJ whole genome shotgun (WGS) entry which is preliminary data.</text>
</comment>
<dbReference type="InterPro" id="IPR012337">
    <property type="entry name" value="RNaseH-like_sf"/>
</dbReference>
<dbReference type="InterPro" id="IPR041588">
    <property type="entry name" value="Integrase_H2C2"/>
</dbReference>
<dbReference type="FunFam" id="3.30.70.270:FF:000020">
    <property type="entry name" value="Transposon Tf2-6 polyprotein-like Protein"/>
    <property type="match status" value="1"/>
</dbReference>
<dbReference type="Gene3D" id="3.30.420.10">
    <property type="entry name" value="Ribonuclease H-like superfamily/Ribonuclease H"/>
    <property type="match status" value="1"/>
</dbReference>
<dbReference type="GO" id="GO:0003676">
    <property type="term" value="F:nucleic acid binding"/>
    <property type="evidence" value="ECO:0007669"/>
    <property type="project" value="InterPro"/>
</dbReference>
<sequence length="924" mass="105744">MKSRGNIAVKIQLTEFGENRKIQWNCAVADQLPYAMIIGRDLIQHLGFVLDFNAGEITWDGVTMSMRSISSQSPGEQAQELQESSSSPPLSVIGQAEARQVEILDADYKKEPLDEQIPDYLSADEQSSLLRLLEKFDTKLLSGTVGSWTGDPYDIPTVPDPVPYHAKPYPIAHSLLGLTKREIERLEKLKIIARDESSPWASPAFVLPKANRTVRLLCDSRRLNKQLVRHPWPMPKINELFRNIPRFVFVTVLDLNMGYYAIHLAHRSSLLTAFILPFGKYRWLRLPMGISTAPDHFQARIDRLLGDLPFVRCYLDDVLIITETDFNDHLQHLEVVLRRLEDAGLTTNVKKCKFAEQEANFLGYRLTTDGIAPQPEKVAAIQRLSATMSKKELCRFIGLVNYYRDVWPQRAHLMAPLTQLTSKLVPWTWTAEHQAAFDKLKASIQRSTLLHYPDYEQPFEIFTDASSYQLGGIVSQAGKPLAFYSRKLTSAQKNYSVMEQELLSIVEILKEFRTMPFDQRITVYTDHKNLSCANFSSGRVMRWRLIIEEFGPTIKYIKGADNTVADALSRLPQDDNGAECNVLTEEIYPLNYSHITQYQSEDETLQAAAVQYPRKFQTKTFGVHKVLLSKAGQVIIPSPLRTAVLDFYHTALLHPGMNRMFLTMSNSVYWPGMRRAVESYVRVCPMCQTWKRSPNQYGLLPEKRHGREPWSDIAVDEIGPYSYSDEPSAPKLYALTMIDLTTNWIEIAPVKDQGAKAASLALDEFWFCRYPRPLRVIHDQGKEFVGKEFQEMLESYGVHVAFAIRATVHTILKASPAQLVFQRDMITDSLFTANWATIYSRRQRQTRRDNERESRARHDHDYRIGTKVLVVKDIRKLPKLAQPTEGPYTVTAVHSNGTLTINRGRYEETINQRRVKPFFEADQA</sequence>
<dbReference type="GO" id="GO:0015074">
    <property type="term" value="P:DNA integration"/>
    <property type="evidence" value="ECO:0007669"/>
    <property type="project" value="InterPro"/>
</dbReference>
<dbReference type="GO" id="GO:0003824">
    <property type="term" value="F:catalytic activity"/>
    <property type="evidence" value="ECO:0007669"/>
    <property type="project" value="UniProtKB-KW"/>
</dbReference>
<evidence type="ECO:0000256" key="2">
    <source>
        <dbReference type="SAM" id="MobiDB-lite"/>
    </source>
</evidence>
<dbReference type="SUPFAM" id="SSF53098">
    <property type="entry name" value="Ribonuclease H-like"/>
    <property type="match status" value="1"/>
</dbReference>
<dbReference type="AlphaFoldDB" id="A0A2P4YUV8"/>
<evidence type="ECO:0000256" key="1">
    <source>
        <dbReference type="ARBA" id="ARBA00023268"/>
    </source>
</evidence>
<dbReference type="CDD" id="cd01647">
    <property type="entry name" value="RT_LTR"/>
    <property type="match status" value="1"/>
</dbReference>
<feature type="compositionally biased region" description="Low complexity" evidence="2">
    <location>
        <begin position="79"/>
        <end position="90"/>
    </location>
</feature>
<dbReference type="PROSITE" id="PS50994">
    <property type="entry name" value="INTEGRASE"/>
    <property type="match status" value="1"/>
</dbReference>
<dbReference type="InterPro" id="IPR043128">
    <property type="entry name" value="Rev_trsase/Diguanyl_cyclase"/>
</dbReference>
<evidence type="ECO:0000259" key="3">
    <source>
        <dbReference type="PROSITE" id="PS50878"/>
    </source>
</evidence>
<dbReference type="InterPro" id="IPR000477">
    <property type="entry name" value="RT_dom"/>
</dbReference>
<keyword evidence="1" id="KW-0511">Multifunctional enzyme</keyword>
<evidence type="ECO:0000259" key="4">
    <source>
        <dbReference type="PROSITE" id="PS50994"/>
    </source>
</evidence>
<name>A0A2P4YUV8_9STRA</name>
<dbReference type="PROSITE" id="PS50878">
    <property type="entry name" value="RT_POL"/>
    <property type="match status" value="1"/>
</dbReference>
<evidence type="ECO:0000313" key="5">
    <source>
        <dbReference type="EMBL" id="POM81556.1"/>
    </source>
</evidence>
<dbReference type="Gene3D" id="1.10.340.70">
    <property type="match status" value="1"/>
</dbReference>
<feature type="domain" description="Integrase catalytic" evidence="4">
    <location>
        <begin position="705"/>
        <end position="798"/>
    </location>
</feature>
<proteinExistence type="predicted"/>
<protein>
    <submittedName>
        <fullName evidence="5">Retrovirus Polyprotein</fullName>
    </submittedName>
</protein>
<dbReference type="CDD" id="cd09274">
    <property type="entry name" value="RNase_HI_RT_Ty3"/>
    <property type="match status" value="1"/>
</dbReference>
<dbReference type="Proteomes" id="UP000237271">
    <property type="component" value="Unassembled WGS sequence"/>
</dbReference>
<dbReference type="Pfam" id="PF00078">
    <property type="entry name" value="RVT_1"/>
    <property type="match status" value="1"/>
</dbReference>
<dbReference type="InterPro" id="IPR050951">
    <property type="entry name" value="Retrovirus_Pol_polyprotein"/>
</dbReference>
<dbReference type="InterPro" id="IPR041577">
    <property type="entry name" value="RT_RNaseH_2"/>
</dbReference>
<evidence type="ECO:0000313" key="6">
    <source>
        <dbReference type="Proteomes" id="UP000237271"/>
    </source>
</evidence>
<dbReference type="Pfam" id="PF17919">
    <property type="entry name" value="RT_RNaseH_2"/>
    <property type="match status" value="1"/>
</dbReference>
<accession>A0A2P4YUV8</accession>
<dbReference type="PANTHER" id="PTHR37984">
    <property type="entry name" value="PROTEIN CBG26694"/>
    <property type="match status" value="1"/>
</dbReference>
<dbReference type="SUPFAM" id="SSF56672">
    <property type="entry name" value="DNA/RNA polymerases"/>
    <property type="match status" value="1"/>
</dbReference>
<dbReference type="PANTHER" id="PTHR37984:SF5">
    <property type="entry name" value="PROTEIN NYNRIN-LIKE"/>
    <property type="match status" value="1"/>
</dbReference>
<dbReference type="Pfam" id="PF00665">
    <property type="entry name" value="rve"/>
    <property type="match status" value="1"/>
</dbReference>
<dbReference type="Gene3D" id="3.10.10.10">
    <property type="entry name" value="HIV Type 1 Reverse Transcriptase, subunit A, domain 1"/>
    <property type="match status" value="1"/>
</dbReference>
<dbReference type="Pfam" id="PF17921">
    <property type="entry name" value="Integrase_H2C2"/>
    <property type="match status" value="1"/>
</dbReference>
<dbReference type="Gene3D" id="3.30.70.270">
    <property type="match status" value="2"/>
</dbReference>
<feature type="region of interest" description="Disordered" evidence="2">
    <location>
        <begin position="68"/>
        <end position="90"/>
    </location>
</feature>
<feature type="domain" description="Reverse transcriptase" evidence="3">
    <location>
        <begin position="188"/>
        <end position="366"/>
    </location>
</feature>
<dbReference type="InterPro" id="IPR036397">
    <property type="entry name" value="RNaseH_sf"/>
</dbReference>
<dbReference type="InterPro" id="IPR043502">
    <property type="entry name" value="DNA/RNA_pol_sf"/>
</dbReference>
<dbReference type="EMBL" id="NCKW01000055">
    <property type="protein sequence ID" value="POM81556.1"/>
    <property type="molecule type" value="Genomic_DNA"/>
</dbReference>
<reference evidence="5 6" key="1">
    <citation type="journal article" date="2017" name="Genome Biol. Evol.">
        <title>Phytophthora megakarya and P. palmivora, closely related causal agents of cacao black pod rot, underwent increases in genome sizes and gene numbers by different mechanisms.</title>
        <authorList>
            <person name="Ali S.S."/>
            <person name="Shao J."/>
            <person name="Lary D.J."/>
            <person name="Kronmiller B."/>
            <person name="Shen D."/>
            <person name="Strem M.D."/>
            <person name="Amoako-Attah I."/>
            <person name="Akrofi A.Y."/>
            <person name="Begoude B.A."/>
            <person name="Ten Hoopen G.M."/>
            <person name="Coulibaly K."/>
            <person name="Kebe B.I."/>
            <person name="Melnick R.L."/>
            <person name="Guiltinan M.J."/>
            <person name="Tyler B.M."/>
            <person name="Meinhardt L.W."/>
            <person name="Bailey B.A."/>
        </authorList>
    </citation>
    <scope>NUCLEOTIDE SEQUENCE [LARGE SCALE GENOMIC DNA]</scope>
    <source>
        <strain evidence="6">sbr112.9</strain>
    </source>
</reference>
<keyword evidence="6" id="KW-1185">Reference proteome</keyword>
<dbReference type="InterPro" id="IPR001584">
    <property type="entry name" value="Integrase_cat-core"/>
</dbReference>